<dbReference type="InterPro" id="IPR013642">
    <property type="entry name" value="CLCA_N"/>
</dbReference>
<dbReference type="Proteomes" id="UP000825002">
    <property type="component" value="Unassembled WGS sequence"/>
</dbReference>
<organism evidence="3 4">
    <name type="scientific">Fragariocoptes setiger</name>
    <dbReference type="NCBI Taxonomy" id="1670756"/>
    <lineage>
        <taxon>Eukaryota</taxon>
        <taxon>Metazoa</taxon>
        <taxon>Ecdysozoa</taxon>
        <taxon>Arthropoda</taxon>
        <taxon>Chelicerata</taxon>
        <taxon>Arachnida</taxon>
        <taxon>Acari</taxon>
        <taxon>Acariformes</taxon>
        <taxon>Trombidiformes</taxon>
        <taxon>Prostigmata</taxon>
        <taxon>Eupodina</taxon>
        <taxon>Eriophyoidea</taxon>
        <taxon>Phytoptidae</taxon>
        <taxon>Fragariocoptes</taxon>
    </lineage>
</organism>
<gene>
    <name evidence="3" type="primary">Clca3a1</name>
    <name evidence="3" type="ORF">GZH46_02317</name>
</gene>
<evidence type="ECO:0000256" key="1">
    <source>
        <dbReference type="SAM" id="MobiDB-lite"/>
    </source>
</evidence>
<evidence type="ECO:0000313" key="3">
    <source>
        <dbReference type="EMBL" id="KAG9509173.1"/>
    </source>
</evidence>
<protein>
    <submittedName>
        <fullName evidence="3">Calcium-activated chloride channel regulator 3A-1</fullName>
    </submittedName>
</protein>
<keyword evidence="4" id="KW-1185">Reference proteome</keyword>
<proteinExistence type="predicted"/>
<feature type="compositionally biased region" description="Low complexity" evidence="1">
    <location>
        <begin position="69"/>
        <end position="79"/>
    </location>
</feature>
<evidence type="ECO:0000259" key="2">
    <source>
        <dbReference type="Pfam" id="PF08434"/>
    </source>
</evidence>
<comment type="caution">
    <text evidence="3">The sequence shown here is derived from an EMBL/GenBank/DDBJ whole genome shotgun (WGS) entry which is preliminary data.</text>
</comment>
<accession>A0ABQ7S729</accession>
<dbReference type="Pfam" id="PF08434">
    <property type="entry name" value="CLCA"/>
    <property type="match status" value="1"/>
</dbReference>
<reference evidence="3 4" key="1">
    <citation type="submission" date="2020-10" db="EMBL/GenBank/DDBJ databases">
        <authorList>
            <person name="Klimov P.B."/>
            <person name="Dyachkov S.M."/>
            <person name="Chetverikov P.E."/>
        </authorList>
    </citation>
    <scope>NUCLEOTIDE SEQUENCE [LARGE SCALE GENOMIC DNA]</scope>
    <source>
        <strain evidence="3">BMOC 18-1129-001#AD2665</strain>
        <tissue evidence="3">Entire mites</tissue>
    </source>
</reference>
<feature type="non-terminal residue" evidence="3">
    <location>
        <position position="857"/>
    </location>
</feature>
<feature type="compositionally biased region" description="Polar residues" evidence="1">
    <location>
        <begin position="174"/>
        <end position="199"/>
    </location>
</feature>
<feature type="compositionally biased region" description="Low complexity" evidence="1">
    <location>
        <begin position="255"/>
        <end position="276"/>
    </location>
</feature>
<feature type="region of interest" description="Disordered" evidence="1">
    <location>
        <begin position="69"/>
        <end position="106"/>
    </location>
</feature>
<feature type="domain" description="Calcium-activated chloride channel N-terminal" evidence="2">
    <location>
        <begin position="425"/>
        <end position="549"/>
    </location>
</feature>
<evidence type="ECO:0000313" key="4">
    <source>
        <dbReference type="Proteomes" id="UP000825002"/>
    </source>
</evidence>
<feature type="region of interest" description="Disordered" evidence="1">
    <location>
        <begin position="173"/>
        <end position="199"/>
    </location>
</feature>
<feature type="region of interest" description="Disordered" evidence="1">
    <location>
        <begin position="255"/>
        <end position="290"/>
    </location>
</feature>
<sequence>MLPAIIPRQDYGRNKMHTARRKARYKEKEVEWSEIKCALESDALVAILHCNDRLDYPSYCCMPTKHRNSNNNNNNNNHNNNDDNDDHHHQPHHQQTQNHKHRQHYSDRSMYKPYHCTQIKRAMEKKLITTETLRRLVMVMFILNMESNRYQSMSVHCDSLLAPSMHASAGLPQLSANKSVPSRTNEAADKTTTTVMPQTQSRHTVDALLASLMKNTFYVAPRSTDKSDDERRVEQLTKDMKTLFKLMRLAARTVSTSASSRRSSSSIVDTDTTMTTLETNDGTGGAGRPRPPGATLSFADNINISNADYSNDHNSSDNMERSGNNILSHETNNRGLTRQSRAAVSRLLRKADWNTLFVKLAKVFLQYFLDLILNDMFGTTGSASRSFVSTDVDLKGSFREFLPIQRIWSVQASQATIVRDEYTGAYSGLTIAIDDRVSQAVDKFKFVQDIQRLIQDSSQLLYEAMNGRAYIAEVNILIPYSWNKSAQEWMPKPGAPIIKERRAQRQQVDVIIGLDDPTFGNKMYTVQHDECGHGGLEIRVPASAIAGNTYASITTAAPITGGDLRQSQSLNLESEWTRRRRAARQFVRQWAMYRYGVFAENGFAHDPMYPDTYAPSGVGSAHSILTRCELDANETSLLVDDSLDNVSHEPHSSAGEFCGENFVSLLPSISTIFASSSQHSGHVGSTIASSNNAAIPKIASSAYHSLNSAGSGVTWRRHDARAPTKHNVLCHERSVMDVIKTHPDFASILGTGRHSSQFAQSSSFPASSFMSLKVLGLVSHKLPLTTLYRELRLAPNADMPSSHDFAFSATRCGDLITSLTVVAKCKCLFNVAPISSSTSVDYMAYLTNHSMLVASST</sequence>
<name>A0ABQ7S729_9ACAR</name>
<dbReference type="EMBL" id="JAIFTH010000631">
    <property type="protein sequence ID" value="KAG9509173.1"/>
    <property type="molecule type" value="Genomic_DNA"/>
</dbReference>